<evidence type="ECO:0000313" key="15">
    <source>
        <dbReference type="EMBL" id="KXA65149.1"/>
    </source>
</evidence>
<dbReference type="GO" id="GO:0015344">
    <property type="term" value="F:siderophore uptake transmembrane transporter activity"/>
    <property type="evidence" value="ECO:0007669"/>
    <property type="project" value="TreeGrafter"/>
</dbReference>
<dbReference type="InterPro" id="IPR036942">
    <property type="entry name" value="Beta-barrel_TonB_sf"/>
</dbReference>
<protein>
    <submittedName>
        <fullName evidence="15">TonB-dependent receptor</fullName>
    </submittedName>
</protein>
<dbReference type="Proteomes" id="UP000070226">
    <property type="component" value="Unassembled WGS sequence"/>
</dbReference>
<feature type="domain" description="TonB-dependent receptor-like beta-barrel" evidence="13">
    <location>
        <begin position="197"/>
        <end position="590"/>
    </location>
</feature>
<keyword evidence="3 10" id="KW-1134">Transmembrane beta strand</keyword>
<dbReference type="InterPro" id="IPR012910">
    <property type="entry name" value="Plug_dom"/>
</dbReference>
<evidence type="ECO:0000313" key="16">
    <source>
        <dbReference type="Proteomes" id="UP000070226"/>
    </source>
</evidence>
<dbReference type="GO" id="GO:0044718">
    <property type="term" value="P:siderophore transmembrane transport"/>
    <property type="evidence" value="ECO:0007669"/>
    <property type="project" value="TreeGrafter"/>
</dbReference>
<keyword evidence="4 10" id="KW-0812">Transmembrane</keyword>
<evidence type="ECO:0000256" key="4">
    <source>
        <dbReference type="ARBA" id="ARBA00022692"/>
    </source>
</evidence>
<evidence type="ECO:0000256" key="12">
    <source>
        <dbReference type="SAM" id="SignalP"/>
    </source>
</evidence>
<dbReference type="CDD" id="cd01347">
    <property type="entry name" value="ligand_gated_channel"/>
    <property type="match status" value="1"/>
</dbReference>
<evidence type="ECO:0000256" key="7">
    <source>
        <dbReference type="ARBA" id="ARBA00023136"/>
    </source>
</evidence>
<keyword evidence="8 15" id="KW-0675">Receptor</keyword>
<dbReference type="SUPFAM" id="SSF56935">
    <property type="entry name" value="Porins"/>
    <property type="match status" value="1"/>
</dbReference>
<reference evidence="15 16" key="1">
    <citation type="submission" date="2016-01" db="EMBL/GenBank/DDBJ databases">
        <authorList>
            <person name="Oliw E.H."/>
        </authorList>
    </citation>
    <scope>NUCLEOTIDE SEQUENCE [LARGE SCALE GENOMIC DNA]</scope>
    <source>
        <strain evidence="15 16">CMW7756B</strain>
    </source>
</reference>
<keyword evidence="6 11" id="KW-0798">TonB box</keyword>
<dbReference type="PANTHER" id="PTHR30069">
    <property type="entry name" value="TONB-DEPENDENT OUTER MEMBRANE RECEPTOR"/>
    <property type="match status" value="1"/>
</dbReference>
<keyword evidence="5 12" id="KW-0732">Signal</keyword>
<dbReference type="GO" id="GO:0009279">
    <property type="term" value="C:cell outer membrane"/>
    <property type="evidence" value="ECO:0007669"/>
    <property type="project" value="UniProtKB-SubCell"/>
</dbReference>
<evidence type="ECO:0000256" key="10">
    <source>
        <dbReference type="PROSITE-ProRule" id="PRU01360"/>
    </source>
</evidence>
<feature type="signal peptide" evidence="12">
    <location>
        <begin position="1"/>
        <end position="36"/>
    </location>
</feature>
<dbReference type="Gene3D" id="2.170.130.10">
    <property type="entry name" value="TonB-dependent receptor, plug domain"/>
    <property type="match status" value="1"/>
</dbReference>
<dbReference type="AlphaFoldDB" id="A0A133S638"/>
<evidence type="ECO:0000256" key="3">
    <source>
        <dbReference type="ARBA" id="ARBA00022452"/>
    </source>
</evidence>
<proteinExistence type="inferred from homology"/>
<keyword evidence="2 10" id="KW-0813">Transport</keyword>
<evidence type="ECO:0000256" key="2">
    <source>
        <dbReference type="ARBA" id="ARBA00022448"/>
    </source>
</evidence>
<dbReference type="EMBL" id="LRQT01000012">
    <property type="protein sequence ID" value="KXA65149.1"/>
    <property type="molecule type" value="Genomic_DNA"/>
</dbReference>
<comment type="similarity">
    <text evidence="10 11">Belongs to the TonB-dependent receptor family.</text>
</comment>
<feature type="domain" description="TonB-dependent receptor plug" evidence="14">
    <location>
        <begin position="56"/>
        <end position="163"/>
    </location>
</feature>
<keyword evidence="9 10" id="KW-0998">Cell outer membrane</keyword>
<dbReference type="InterPro" id="IPR037066">
    <property type="entry name" value="Plug_dom_sf"/>
</dbReference>
<evidence type="ECO:0000259" key="14">
    <source>
        <dbReference type="Pfam" id="PF07715"/>
    </source>
</evidence>
<feature type="chain" id="PRO_5007459262" evidence="12">
    <location>
        <begin position="37"/>
        <end position="625"/>
    </location>
</feature>
<comment type="caution">
    <text evidence="15">The sequence shown here is derived from an EMBL/GenBank/DDBJ whole genome shotgun (WGS) entry which is preliminary data.</text>
</comment>
<keyword evidence="7 10" id="KW-0472">Membrane</keyword>
<organism evidence="15">
    <name type="scientific">Veillonella atypica</name>
    <dbReference type="NCBI Taxonomy" id="39777"/>
    <lineage>
        <taxon>Bacteria</taxon>
        <taxon>Bacillati</taxon>
        <taxon>Bacillota</taxon>
        <taxon>Negativicutes</taxon>
        <taxon>Veillonellales</taxon>
        <taxon>Veillonellaceae</taxon>
        <taxon>Veillonella</taxon>
    </lineage>
</organism>
<comment type="subcellular location">
    <subcellularLocation>
        <location evidence="1 10">Cell outer membrane</location>
        <topology evidence="1 10">Multi-pass membrane protein</topology>
    </subcellularLocation>
</comment>
<evidence type="ECO:0000256" key="1">
    <source>
        <dbReference type="ARBA" id="ARBA00004571"/>
    </source>
</evidence>
<dbReference type="PATRIC" id="fig|39777.7.peg.515"/>
<evidence type="ECO:0000256" key="5">
    <source>
        <dbReference type="ARBA" id="ARBA00022729"/>
    </source>
</evidence>
<evidence type="ECO:0000256" key="6">
    <source>
        <dbReference type="ARBA" id="ARBA00023077"/>
    </source>
</evidence>
<dbReference type="InterPro" id="IPR000531">
    <property type="entry name" value="Beta-barrel_TonB"/>
</dbReference>
<dbReference type="PANTHER" id="PTHR30069:SF29">
    <property type="entry name" value="HEMOGLOBIN AND HEMOGLOBIN-HAPTOGLOBIN-BINDING PROTEIN 1-RELATED"/>
    <property type="match status" value="1"/>
</dbReference>
<sequence>MCVEVFMKVSKKQRLSLYVGLALVFGSTISAPSVLAADAQDSHTIVVTATRSEQQLSQVPASVGVVTGDDIRERHATNMNEAMRIVPGVDINTYGGGVGYTNSNAFRINGSDQVLYLVDGINMGAAGVNPPMTILKDMSSIDRVEVQRGAGSTLYGSGAIGGVVNVITAKPEEGVQTKLRMMGGSNDLEQYALLNEGSKNDWYWRVGYQKDIIGSYKDGHGKRIPQHGNSHTGSFMVGNKINDKNDVKVFYDTYRGDAMYSDHMGRLNHIRYGTEASDSFRAVWNNNINKRWSHQLYVLDNHYKTKYDGYLTDIKTRAFGDQVTYKAKDHTVVGGIDWRQDKVLNMGGVKLTNTSYFVQDEWKVAPKWTVIPGVRVDHHSAFGTHTSPSISVGYDVNAKTNVYAAYKEYFLAPTPYQLFDGTNGNRNLKPETGHEWSVGVHHKFGKTWNSNLNFFSRSTKDKIGWVMTNPAAFSGEYRNFDTEKAHGINADVRKQLTKHLSARLGYTYTHIDATPTRKANRDGYVPKHAVNAGLDYNDAKWDAHLDIRGVIDRSGPAANIFPRTTYWITDISANYRVRENVTVFGRINNLFDTYYAEQSSVRWGHAGDWWPGQGRNFRLGIEVTI</sequence>
<evidence type="ECO:0000259" key="13">
    <source>
        <dbReference type="Pfam" id="PF00593"/>
    </source>
</evidence>
<dbReference type="Pfam" id="PF07715">
    <property type="entry name" value="Plug"/>
    <property type="match status" value="1"/>
</dbReference>
<dbReference type="PROSITE" id="PS52016">
    <property type="entry name" value="TONB_DEPENDENT_REC_3"/>
    <property type="match status" value="1"/>
</dbReference>
<accession>A0A133S638</accession>
<evidence type="ECO:0000256" key="8">
    <source>
        <dbReference type="ARBA" id="ARBA00023170"/>
    </source>
</evidence>
<dbReference type="STRING" id="39777.B7L28_00625"/>
<name>A0A133S638_9FIRM</name>
<dbReference type="Pfam" id="PF00593">
    <property type="entry name" value="TonB_dep_Rec_b-barrel"/>
    <property type="match status" value="1"/>
</dbReference>
<dbReference type="InterPro" id="IPR039426">
    <property type="entry name" value="TonB-dep_rcpt-like"/>
</dbReference>
<dbReference type="Gene3D" id="2.40.170.20">
    <property type="entry name" value="TonB-dependent receptor, beta-barrel domain"/>
    <property type="match status" value="1"/>
</dbReference>
<evidence type="ECO:0000256" key="9">
    <source>
        <dbReference type="ARBA" id="ARBA00023237"/>
    </source>
</evidence>
<evidence type="ECO:0000256" key="11">
    <source>
        <dbReference type="RuleBase" id="RU003357"/>
    </source>
</evidence>
<gene>
    <name evidence="15" type="ORF">HMPREF3233_00527</name>
</gene>